<keyword evidence="1" id="KW-0732">Signal</keyword>
<name>A0A1H1NA37_9BRAD</name>
<feature type="signal peptide" evidence="1">
    <location>
        <begin position="1"/>
        <end position="24"/>
    </location>
</feature>
<evidence type="ECO:0000313" key="3">
    <source>
        <dbReference type="Proteomes" id="UP000243904"/>
    </source>
</evidence>
<proteinExistence type="predicted"/>
<dbReference type="RefSeq" id="WP_146686218.1">
    <property type="nucleotide sequence ID" value="NZ_LT629750.1"/>
</dbReference>
<evidence type="ECO:0000313" key="2">
    <source>
        <dbReference type="EMBL" id="SDR95797.1"/>
    </source>
</evidence>
<organism evidence="2 3">
    <name type="scientific">Bradyrhizobium canariense</name>
    <dbReference type="NCBI Taxonomy" id="255045"/>
    <lineage>
        <taxon>Bacteria</taxon>
        <taxon>Pseudomonadati</taxon>
        <taxon>Pseudomonadota</taxon>
        <taxon>Alphaproteobacteria</taxon>
        <taxon>Hyphomicrobiales</taxon>
        <taxon>Nitrobacteraceae</taxon>
        <taxon>Bradyrhizobium</taxon>
    </lineage>
</organism>
<protein>
    <submittedName>
        <fullName evidence="2">Uncharacterized protein</fullName>
    </submittedName>
</protein>
<sequence>MIGRLVFVAVLSLPVISGLTGARAADPAFCKQYARAALVQVRGALENSRCGAGLQGARWSTEFPVHYEWCLGASLDATGAERDARTQYLKTCAGR</sequence>
<evidence type="ECO:0000256" key="1">
    <source>
        <dbReference type="SAM" id="SignalP"/>
    </source>
</evidence>
<reference evidence="3" key="1">
    <citation type="submission" date="2016-10" db="EMBL/GenBank/DDBJ databases">
        <authorList>
            <person name="Varghese N."/>
            <person name="Submissions S."/>
        </authorList>
    </citation>
    <scope>NUCLEOTIDE SEQUENCE [LARGE SCALE GENOMIC DNA]</scope>
    <source>
        <strain evidence="3">GAS369</strain>
    </source>
</reference>
<dbReference type="EMBL" id="LT629750">
    <property type="protein sequence ID" value="SDR95797.1"/>
    <property type="molecule type" value="Genomic_DNA"/>
</dbReference>
<gene>
    <name evidence="2" type="ORF">SAMN05444158_0542</name>
</gene>
<dbReference type="AlphaFoldDB" id="A0A1H1NA37"/>
<feature type="chain" id="PRO_5009255373" evidence="1">
    <location>
        <begin position="25"/>
        <end position="95"/>
    </location>
</feature>
<keyword evidence="3" id="KW-1185">Reference proteome</keyword>
<accession>A0A1H1NA37</accession>
<dbReference type="Proteomes" id="UP000243904">
    <property type="component" value="Chromosome I"/>
</dbReference>